<dbReference type="GO" id="GO:0006281">
    <property type="term" value="P:DNA repair"/>
    <property type="evidence" value="ECO:0007669"/>
    <property type="project" value="TreeGrafter"/>
</dbReference>
<dbReference type="InterPro" id="IPR023214">
    <property type="entry name" value="HAD_sf"/>
</dbReference>
<evidence type="ECO:0000313" key="2">
    <source>
        <dbReference type="EMBL" id="RFU15732.1"/>
    </source>
</evidence>
<dbReference type="EC" id="3.11.1.1" evidence="2"/>
<dbReference type="SUPFAM" id="SSF56784">
    <property type="entry name" value="HAD-like"/>
    <property type="match status" value="1"/>
</dbReference>
<dbReference type="HAMAP" id="MF_01375">
    <property type="entry name" value="PhnX"/>
    <property type="match status" value="1"/>
</dbReference>
<dbReference type="GO" id="GO:0050194">
    <property type="term" value="F:phosphonoacetaldehyde hydrolase activity"/>
    <property type="evidence" value="ECO:0007669"/>
    <property type="project" value="UniProtKB-EC"/>
</dbReference>
<dbReference type="GO" id="GO:0019700">
    <property type="term" value="P:organic phosphonate catabolic process"/>
    <property type="evidence" value="ECO:0007669"/>
    <property type="project" value="InterPro"/>
</dbReference>
<dbReference type="SFLD" id="SFLDG01135">
    <property type="entry name" value="C1.5.6:_HAD__Beta-PGM__Phospha"/>
    <property type="match status" value="1"/>
</dbReference>
<dbReference type="InterPro" id="IPR006323">
    <property type="entry name" value="Phosphonoacetald_hydro"/>
</dbReference>
<dbReference type="InterPro" id="IPR036412">
    <property type="entry name" value="HAD-like_sf"/>
</dbReference>
<dbReference type="AlphaFoldDB" id="A0A372ILA0"/>
<dbReference type="Proteomes" id="UP000264702">
    <property type="component" value="Unassembled WGS sequence"/>
</dbReference>
<dbReference type="NCBIfam" id="TIGR01509">
    <property type="entry name" value="HAD-SF-IA-v3"/>
    <property type="match status" value="1"/>
</dbReference>
<dbReference type="EMBL" id="QVQT01000005">
    <property type="protein sequence ID" value="RFU15732.1"/>
    <property type="molecule type" value="Genomic_DNA"/>
</dbReference>
<dbReference type="PANTHER" id="PTHR43434">
    <property type="entry name" value="PHOSPHOGLYCOLATE PHOSPHATASE"/>
    <property type="match status" value="1"/>
</dbReference>
<name>A0A372ILA0_9BACT</name>
<dbReference type="NCBIfam" id="TIGR01549">
    <property type="entry name" value="HAD-SF-IA-v1"/>
    <property type="match status" value="1"/>
</dbReference>
<dbReference type="PANTHER" id="PTHR43434:SF19">
    <property type="entry name" value="PHOSPHONOACETALDEHYDE HYDROLASE"/>
    <property type="match status" value="1"/>
</dbReference>
<keyword evidence="3" id="KW-1185">Reference proteome</keyword>
<comment type="caution">
    <text evidence="2">The sequence shown here is derived from an EMBL/GenBank/DDBJ whole genome shotgun (WGS) entry which is preliminary data.</text>
</comment>
<dbReference type="Gene3D" id="1.10.150.240">
    <property type="entry name" value="Putative phosphatase, domain 2"/>
    <property type="match status" value="1"/>
</dbReference>
<dbReference type="OrthoDB" id="5504491at2"/>
<keyword evidence="2" id="KW-0378">Hydrolase</keyword>
<dbReference type="Pfam" id="PF00702">
    <property type="entry name" value="Hydrolase"/>
    <property type="match status" value="1"/>
</dbReference>
<organism evidence="2 3">
    <name type="scientific">Paracidobacterium acidisoli</name>
    <dbReference type="NCBI Taxonomy" id="2303751"/>
    <lineage>
        <taxon>Bacteria</taxon>
        <taxon>Pseudomonadati</taxon>
        <taxon>Acidobacteriota</taxon>
        <taxon>Terriglobia</taxon>
        <taxon>Terriglobales</taxon>
        <taxon>Acidobacteriaceae</taxon>
        <taxon>Paracidobacterium</taxon>
    </lineage>
</organism>
<dbReference type="NCBIfam" id="TIGR01422">
    <property type="entry name" value="phosphonatase"/>
    <property type="match status" value="1"/>
</dbReference>
<gene>
    <name evidence="2" type="ORF">D0Y96_14890</name>
</gene>
<sequence length="268" mass="29748">MRQYRTIRAIMLDWAGTTVDHGSIAPVLALQELFARHGITLRSEDARRDMGLLKRDHINAILALPIVTSQWFANHGHEPSGEDVSMLFDEFGPLQMDIITQHSQLISGVKETVSEWQRRGIRIGTTTGYTRQMLTPVLAQAAKNGYRPDAVVCPDEVPAGRPAPWMLMRNAELLNVYPPSACVKIGDTVSDIEEGQNAGMWTIGLTRTGNMVGLNAADWEQLPQDEKSRRLREAEDTLRQAGAHFVAEDLAACEEILRRIEGLPAGEL</sequence>
<dbReference type="InterPro" id="IPR006439">
    <property type="entry name" value="HAD-SF_hydro_IA"/>
</dbReference>
<proteinExistence type="inferred from homology"/>
<dbReference type="InterPro" id="IPR050155">
    <property type="entry name" value="HAD-like_hydrolase_sf"/>
</dbReference>
<dbReference type="Gene3D" id="3.40.50.1000">
    <property type="entry name" value="HAD superfamily/HAD-like"/>
    <property type="match status" value="1"/>
</dbReference>
<dbReference type="RefSeq" id="WP_117301408.1">
    <property type="nucleotide sequence ID" value="NZ_QVQT02000005.1"/>
</dbReference>
<dbReference type="GO" id="GO:0005829">
    <property type="term" value="C:cytosol"/>
    <property type="evidence" value="ECO:0007669"/>
    <property type="project" value="TreeGrafter"/>
</dbReference>
<protein>
    <submittedName>
        <fullName evidence="2">Phosphonoacetaldehyde hydrolase</fullName>
        <ecNumber evidence="2">3.11.1.1</ecNumber>
    </submittedName>
</protein>
<dbReference type="InterPro" id="IPR023198">
    <property type="entry name" value="PGP-like_dom2"/>
</dbReference>
<evidence type="ECO:0000313" key="3">
    <source>
        <dbReference type="Proteomes" id="UP000264702"/>
    </source>
</evidence>
<dbReference type="SFLD" id="SFLDS00003">
    <property type="entry name" value="Haloacid_Dehalogenase"/>
    <property type="match status" value="1"/>
</dbReference>
<evidence type="ECO:0000256" key="1">
    <source>
        <dbReference type="ARBA" id="ARBA00023270"/>
    </source>
</evidence>
<keyword evidence="1" id="KW-0704">Schiff base</keyword>
<dbReference type="SFLD" id="SFLDG01129">
    <property type="entry name" value="C1.5:_HAD__Beta-PGM__Phosphata"/>
    <property type="match status" value="1"/>
</dbReference>
<reference evidence="2 3" key="1">
    <citation type="submission" date="2018-08" db="EMBL/GenBank/DDBJ databases">
        <title>Acidipila sp. 4G-K13, an acidobacterium isolated from forest soil.</title>
        <authorList>
            <person name="Gao Z.-H."/>
            <person name="Qiu L.-H."/>
        </authorList>
    </citation>
    <scope>NUCLEOTIDE SEQUENCE [LARGE SCALE GENOMIC DNA]</scope>
    <source>
        <strain evidence="2 3">4G-K13</strain>
    </source>
</reference>
<accession>A0A372ILA0</accession>
<dbReference type="GO" id="GO:0008967">
    <property type="term" value="F:phosphoglycolate phosphatase activity"/>
    <property type="evidence" value="ECO:0007669"/>
    <property type="project" value="TreeGrafter"/>
</dbReference>